<name>A0A8E0RUU0_9TREM</name>
<dbReference type="SUPFAM" id="SSF54826">
    <property type="entry name" value="Enolase N-terminal domain-like"/>
    <property type="match status" value="1"/>
</dbReference>
<dbReference type="SFLD" id="SFLDG00178">
    <property type="entry name" value="enolase"/>
    <property type="match status" value="1"/>
</dbReference>
<feature type="binding site" evidence="11">
    <location>
        <position position="396"/>
    </location>
    <ligand>
        <name>substrate</name>
    </ligand>
</feature>
<feature type="binding site" evidence="11">
    <location>
        <position position="295"/>
    </location>
    <ligand>
        <name>substrate</name>
    </ligand>
</feature>
<feature type="binding site" evidence="11">
    <location>
        <position position="167"/>
    </location>
    <ligand>
        <name>substrate</name>
    </ligand>
</feature>
<dbReference type="FunFam" id="3.20.20.120:FF:000002">
    <property type="entry name" value="Enolase 1"/>
    <property type="match status" value="1"/>
</dbReference>
<evidence type="ECO:0000256" key="4">
    <source>
        <dbReference type="ARBA" id="ARBA00017068"/>
    </source>
</evidence>
<organism evidence="15 16">
    <name type="scientific">Fasciolopsis buskii</name>
    <dbReference type="NCBI Taxonomy" id="27845"/>
    <lineage>
        <taxon>Eukaryota</taxon>
        <taxon>Metazoa</taxon>
        <taxon>Spiralia</taxon>
        <taxon>Lophotrochozoa</taxon>
        <taxon>Platyhelminthes</taxon>
        <taxon>Trematoda</taxon>
        <taxon>Digenea</taxon>
        <taxon>Plagiorchiida</taxon>
        <taxon>Echinostomata</taxon>
        <taxon>Echinostomatoidea</taxon>
        <taxon>Fasciolidae</taxon>
        <taxon>Fasciolopsis</taxon>
    </lineage>
</organism>
<keyword evidence="12" id="KW-0479">Metal-binding</keyword>
<comment type="similarity">
    <text evidence="2">Belongs to the enolase family.</text>
</comment>
<evidence type="ECO:0000256" key="6">
    <source>
        <dbReference type="ARBA" id="ARBA00023152"/>
    </source>
</evidence>
<dbReference type="HAMAP" id="MF_00318">
    <property type="entry name" value="Enolase"/>
    <property type="match status" value="1"/>
</dbReference>
<evidence type="ECO:0000256" key="1">
    <source>
        <dbReference type="ARBA" id="ARBA00005031"/>
    </source>
</evidence>
<evidence type="ECO:0000313" key="15">
    <source>
        <dbReference type="EMBL" id="KAA0194419.1"/>
    </source>
</evidence>
<dbReference type="Gene3D" id="3.30.390.10">
    <property type="entry name" value="Enolase-like, N-terminal domain"/>
    <property type="match status" value="1"/>
</dbReference>
<dbReference type="InterPro" id="IPR020811">
    <property type="entry name" value="Enolase_N"/>
</dbReference>
<protein>
    <recommendedName>
        <fullName evidence="4">Enolase</fullName>
        <ecNumber evidence="3">4.2.1.11</ecNumber>
    </recommendedName>
    <alternativeName>
        <fullName evidence="8">2-phospho-D-glycerate hydro-lyase</fullName>
    </alternativeName>
    <alternativeName>
        <fullName evidence="9">2-phosphoglycerate dehydratase</fullName>
    </alternativeName>
</protein>
<dbReference type="OrthoDB" id="1739814at2759"/>
<dbReference type="SFLD" id="SFLDS00001">
    <property type="entry name" value="Enolase"/>
    <property type="match status" value="1"/>
</dbReference>
<dbReference type="PANTHER" id="PTHR11902">
    <property type="entry name" value="ENOLASE"/>
    <property type="match status" value="1"/>
</dbReference>
<dbReference type="GO" id="GO:0000015">
    <property type="term" value="C:phosphopyruvate hydratase complex"/>
    <property type="evidence" value="ECO:0007669"/>
    <property type="project" value="InterPro"/>
</dbReference>
<evidence type="ECO:0000259" key="14">
    <source>
        <dbReference type="SMART" id="SM01193"/>
    </source>
</evidence>
<dbReference type="GO" id="GO:0000287">
    <property type="term" value="F:magnesium ion binding"/>
    <property type="evidence" value="ECO:0007669"/>
    <property type="project" value="InterPro"/>
</dbReference>
<evidence type="ECO:0000256" key="2">
    <source>
        <dbReference type="ARBA" id="ARBA00009604"/>
    </source>
</evidence>
<feature type="binding site" evidence="11">
    <location>
        <position position="158"/>
    </location>
    <ligand>
        <name>substrate</name>
    </ligand>
</feature>
<dbReference type="FunFam" id="3.30.390.10:FF:000001">
    <property type="entry name" value="Enolase"/>
    <property type="match status" value="1"/>
</dbReference>
<dbReference type="Gene3D" id="3.20.20.120">
    <property type="entry name" value="Enolase-like C-terminal domain"/>
    <property type="match status" value="1"/>
</dbReference>
<evidence type="ECO:0000259" key="13">
    <source>
        <dbReference type="SMART" id="SM01192"/>
    </source>
</evidence>
<dbReference type="SMART" id="SM01192">
    <property type="entry name" value="Enolase_C"/>
    <property type="match status" value="1"/>
</dbReference>
<dbReference type="Pfam" id="PF00113">
    <property type="entry name" value="Enolase_C"/>
    <property type="match status" value="1"/>
</dbReference>
<keyword evidence="5 12" id="KW-0460">Magnesium</keyword>
<evidence type="ECO:0000256" key="9">
    <source>
        <dbReference type="ARBA" id="ARBA00032132"/>
    </source>
</evidence>
<evidence type="ECO:0000256" key="8">
    <source>
        <dbReference type="ARBA" id="ARBA00031125"/>
    </source>
</evidence>
<comment type="caution">
    <text evidence="15">The sequence shown here is derived from an EMBL/GenBank/DDBJ whole genome shotgun (WGS) entry which is preliminary data.</text>
</comment>
<dbReference type="AlphaFoldDB" id="A0A8E0RUU0"/>
<feature type="active site" description="Proton donor" evidence="10">
    <location>
        <position position="210"/>
    </location>
</feature>
<comment type="cofactor">
    <cofactor evidence="12">
        <name>Mg(2+)</name>
        <dbReference type="ChEBI" id="CHEBI:18420"/>
    </cofactor>
    <text evidence="12">Mg(2+) is required for catalysis and for stabilizing the dimer.</text>
</comment>
<evidence type="ECO:0000256" key="5">
    <source>
        <dbReference type="ARBA" id="ARBA00022842"/>
    </source>
</evidence>
<dbReference type="SFLD" id="SFLDF00002">
    <property type="entry name" value="enolase"/>
    <property type="match status" value="1"/>
</dbReference>
<dbReference type="GO" id="GO:0004634">
    <property type="term" value="F:phosphopyruvate hydratase activity"/>
    <property type="evidence" value="ECO:0007669"/>
    <property type="project" value="UniProtKB-EC"/>
</dbReference>
<feature type="binding site" evidence="11">
    <location>
        <position position="320"/>
    </location>
    <ligand>
        <name>substrate</name>
    </ligand>
</feature>
<dbReference type="GO" id="GO:0006096">
    <property type="term" value="P:glycolytic process"/>
    <property type="evidence" value="ECO:0007669"/>
    <property type="project" value="UniProtKB-UniPathway"/>
</dbReference>
<accession>A0A8E0RUU0</accession>
<dbReference type="NCBIfam" id="TIGR01060">
    <property type="entry name" value="eno"/>
    <property type="match status" value="1"/>
</dbReference>
<evidence type="ECO:0000256" key="10">
    <source>
        <dbReference type="PIRSR" id="PIRSR001400-1"/>
    </source>
</evidence>
<feature type="binding site" evidence="12">
    <location>
        <position position="245"/>
    </location>
    <ligand>
        <name>Mg(2+)</name>
        <dbReference type="ChEBI" id="CHEBI:18420"/>
    </ligand>
</feature>
<dbReference type="Proteomes" id="UP000728185">
    <property type="component" value="Unassembled WGS sequence"/>
</dbReference>
<feature type="domain" description="Enolase N-terminal" evidence="14">
    <location>
        <begin position="3"/>
        <end position="134"/>
    </location>
</feature>
<keyword evidence="16" id="KW-1185">Reference proteome</keyword>
<dbReference type="EMBL" id="LUCM01004382">
    <property type="protein sequence ID" value="KAA0194419.1"/>
    <property type="molecule type" value="Genomic_DNA"/>
</dbReference>
<dbReference type="InterPro" id="IPR000941">
    <property type="entry name" value="Enolase"/>
</dbReference>
<evidence type="ECO:0000256" key="7">
    <source>
        <dbReference type="ARBA" id="ARBA00023239"/>
    </source>
</evidence>
<gene>
    <name evidence="15" type="ORF">FBUS_04083</name>
</gene>
<dbReference type="UniPathway" id="UPA00109">
    <property type="reaction ID" value="UER00187"/>
</dbReference>
<keyword evidence="7" id="KW-0456">Lyase</keyword>
<comment type="pathway">
    <text evidence="1">Carbohydrate degradation; glycolysis; pyruvate from D-glyceraldehyde 3-phosphate: step 4/5.</text>
</comment>
<keyword evidence="6" id="KW-0324">Glycolysis</keyword>
<evidence type="ECO:0000256" key="12">
    <source>
        <dbReference type="PIRSR" id="PIRSR001400-3"/>
    </source>
</evidence>
<feature type="binding site" evidence="11">
    <location>
        <begin position="372"/>
        <end position="375"/>
    </location>
    <ligand>
        <name>substrate</name>
    </ligand>
</feature>
<evidence type="ECO:0000313" key="16">
    <source>
        <dbReference type="Proteomes" id="UP000728185"/>
    </source>
</evidence>
<evidence type="ECO:0000256" key="11">
    <source>
        <dbReference type="PIRSR" id="PIRSR001400-2"/>
    </source>
</evidence>
<dbReference type="SMART" id="SM01193">
    <property type="entry name" value="Enolase_N"/>
    <property type="match status" value="1"/>
</dbReference>
<dbReference type="InterPro" id="IPR020810">
    <property type="entry name" value="Enolase_C"/>
</dbReference>
<dbReference type="PANTHER" id="PTHR11902:SF1">
    <property type="entry name" value="ENOLASE"/>
    <property type="match status" value="1"/>
</dbReference>
<reference evidence="15" key="1">
    <citation type="submission" date="2019-05" db="EMBL/GenBank/DDBJ databases">
        <title>Annotation for the trematode Fasciolopsis buski.</title>
        <authorList>
            <person name="Choi Y.-J."/>
        </authorList>
    </citation>
    <scope>NUCLEOTIDE SEQUENCE</scope>
    <source>
        <strain evidence="15">HT</strain>
        <tissue evidence="15">Whole worm</tissue>
    </source>
</reference>
<dbReference type="PRINTS" id="PR00148">
    <property type="entry name" value="ENOLASE"/>
</dbReference>
<dbReference type="InterPro" id="IPR036849">
    <property type="entry name" value="Enolase-like_C_sf"/>
</dbReference>
<dbReference type="EC" id="4.2.1.11" evidence="3"/>
<dbReference type="PIRSF" id="PIRSF001400">
    <property type="entry name" value="Enolase"/>
    <property type="match status" value="1"/>
</dbReference>
<feature type="binding site" evidence="12">
    <location>
        <position position="320"/>
    </location>
    <ligand>
        <name>Mg(2+)</name>
        <dbReference type="ChEBI" id="CHEBI:18420"/>
    </ligand>
</feature>
<dbReference type="Pfam" id="PF03952">
    <property type="entry name" value="Enolase_N"/>
    <property type="match status" value="1"/>
</dbReference>
<dbReference type="CDD" id="cd03313">
    <property type="entry name" value="enolase"/>
    <property type="match status" value="1"/>
</dbReference>
<proteinExistence type="inferred from homology"/>
<feature type="domain" description="Enolase C-terminal TIM barrel" evidence="13">
    <location>
        <begin position="142"/>
        <end position="432"/>
    </location>
</feature>
<evidence type="ECO:0000256" key="3">
    <source>
        <dbReference type="ARBA" id="ARBA00012058"/>
    </source>
</evidence>
<sequence length="439" mass="47957">MSILKITARQILDSRGFPTVEVDLVTHKGLFRAAVPSGASTGIYEANEMRDNTREYQGKGVMKAVNNVNRIIAPALISKNLCVTEQHAIDEFMVNELDGTTNKTHLGANAILAVSLAVLKAGAAEKNLPVYRWVANLAGNHNICLPVPAFNVLNGGKHAGNSLAFQEFMILPVGAKSFAEALRMGSETYHCLKGIIKKKYGLDACNVGDEGGFAPNISTPAEALDMLVEAISVAGYVGKIVIGMDVASSEMYVKGGKYDMNFKDTQTTSREVLTGDKLLEYYLNLVSHYPIVSIEDPFDQDDWDHWIKFRSNSNIQIVGDDLLVTNPERVKRAIEVGACNALLLKVNQIGSFTEALRACQMATRANWKVMVSHRSGETEDCTIADIAVGLNCGQIKTGAPCRSERLAKYNQLLRIEEELGCYASYAGNVFKTLHNQCRS</sequence>
<feature type="active site" description="Proton acceptor" evidence="10">
    <location>
        <position position="345"/>
    </location>
</feature>
<dbReference type="SUPFAM" id="SSF51604">
    <property type="entry name" value="Enolase C-terminal domain-like"/>
    <property type="match status" value="1"/>
</dbReference>
<feature type="binding site" evidence="12">
    <location>
        <position position="295"/>
    </location>
    <ligand>
        <name>Mg(2+)</name>
        <dbReference type="ChEBI" id="CHEBI:18420"/>
    </ligand>
</feature>
<dbReference type="InterPro" id="IPR029017">
    <property type="entry name" value="Enolase-like_N"/>
</dbReference>